<evidence type="ECO:0000313" key="2">
    <source>
        <dbReference type="Proteomes" id="UP000184342"/>
    </source>
</evidence>
<dbReference type="STRING" id="1122934.SAMN02745691_00253"/>
<organism evidence="1 2">
    <name type="scientific">Parasporobacterium paucivorans DSM 15970</name>
    <dbReference type="NCBI Taxonomy" id="1122934"/>
    <lineage>
        <taxon>Bacteria</taxon>
        <taxon>Bacillati</taxon>
        <taxon>Bacillota</taxon>
        <taxon>Clostridia</taxon>
        <taxon>Lachnospirales</taxon>
        <taxon>Lachnospiraceae</taxon>
        <taxon>Parasporobacterium</taxon>
    </lineage>
</organism>
<reference evidence="1 2" key="1">
    <citation type="submission" date="2016-11" db="EMBL/GenBank/DDBJ databases">
        <authorList>
            <person name="Jaros S."/>
            <person name="Januszkiewicz K."/>
            <person name="Wedrychowicz H."/>
        </authorList>
    </citation>
    <scope>NUCLEOTIDE SEQUENCE [LARGE SCALE GENOMIC DNA]</scope>
    <source>
        <strain evidence="1 2">DSM 15970</strain>
    </source>
</reference>
<dbReference type="OrthoDB" id="2068347at2"/>
<accession>A0A1M6B3Y2</accession>
<name>A0A1M6B3Y2_9FIRM</name>
<evidence type="ECO:0000313" key="1">
    <source>
        <dbReference type="EMBL" id="SHI43415.1"/>
    </source>
</evidence>
<dbReference type="AlphaFoldDB" id="A0A1M6B3Y2"/>
<dbReference type="RefSeq" id="WP_073992556.1">
    <property type="nucleotide sequence ID" value="NZ_FQYT01000003.1"/>
</dbReference>
<keyword evidence="2" id="KW-1185">Reference proteome</keyword>
<evidence type="ECO:0008006" key="3">
    <source>
        <dbReference type="Google" id="ProtNLM"/>
    </source>
</evidence>
<gene>
    <name evidence="1" type="ORF">SAMN02745691_00253</name>
</gene>
<dbReference type="Proteomes" id="UP000184342">
    <property type="component" value="Unassembled WGS sequence"/>
</dbReference>
<protein>
    <recommendedName>
        <fullName evidence="3">Zinc ribbon domain-containing protein</fullName>
    </recommendedName>
</protein>
<dbReference type="EMBL" id="FQYT01000003">
    <property type="protein sequence ID" value="SHI43415.1"/>
    <property type="molecule type" value="Genomic_DNA"/>
</dbReference>
<sequence>MNKQEIIEMIQKTESATFRIDGLGETTIATKELKFLIEAREKQIPKSVIWTPSHQSYFSAGDEAEPLCPSCGDVLEDDQRICLECYQILKWEGKE</sequence>
<proteinExistence type="predicted"/>